<proteinExistence type="predicted"/>
<reference evidence="1 2" key="1">
    <citation type="submission" date="2019-08" db="EMBL/GenBank/DDBJ databases">
        <title>Selenomonas sp. mPRGC5 and Selenomonas sp. mPRGC8 isolated from ruminal fluid of dairy goat (Capra hircus).</title>
        <authorList>
            <person name="Poothong S."/>
            <person name="Nuengjamnong C."/>
            <person name="Tanasupawat S."/>
        </authorList>
    </citation>
    <scope>NUCLEOTIDE SEQUENCE [LARGE SCALE GENOMIC DNA]</scope>
    <source>
        <strain evidence="2">mPRGC5</strain>
    </source>
</reference>
<organism evidence="1 2">
    <name type="scientific">Selenomonas ruminis</name>
    <dbReference type="NCBI Taxonomy" id="2593411"/>
    <lineage>
        <taxon>Bacteria</taxon>
        <taxon>Bacillati</taxon>
        <taxon>Bacillota</taxon>
        <taxon>Negativicutes</taxon>
        <taxon>Selenomonadales</taxon>
        <taxon>Selenomonadaceae</taxon>
        <taxon>Selenomonas</taxon>
    </lineage>
</organism>
<gene>
    <name evidence="1" type="ORF">FZ040_06755</name>
</gene>
<accession>A0A5D6W3M5</accession>
<dbReference type="AlphaFoldDB" id="A0A5D6W3M5"/>
<sequence length="160" mass="18295">MDVIDFSAARQRRLAAMARTKAEPQARFAAMQEALAQDELTVMERIVQQHALRMAYRIVAESPVWGKPDEKEPRRIFTELEAVVPVLADLIMAESYMPAAVRMAGTRLTSSEVGLWAARRIVLDYLLILIDDNSRPDDWLDIRDKEPLRNVFAYLGYVMD</sequence>
<dbReference type="RefSeq" id="WP_149171307.1">
    <property type="nucleotide sequence ID" value="NZ_VTOY01000004.1"/>
</dbReference>
<name>A0A5D6W3M5_9FIRM</name>
<evidence type="ECO:0000313" key="1">
    <source>
        <dbReference type="EMBL" id="TYZ22913.1"/>
    </source>
</evidence>
<dbReference type="Proteomes" id="UP000323646">
    <property type="component" value="Unassembled WGS sequence"/>
</dbReference>
<comment type="caution">
    <text evidence="1">The sequence shown here is derived from an EMBL/GenBank/DDBJ whole genome shotgun (WGS) entry which is preliminary data.</text>
</comment>
<protein>
    <submittedName>
        <fullName evidence="1">Uncharacterized protein</fullName>
    </submittedName>
</protein>
<evidence type="ECO:0000313" key="2">
    <source>
        <dbReference type="Proteomes" id="UP000323646"/>
    </source>
</evidence>
<dbReference type="EMBL" id="VTOY01000004">
    <property type="protein sequence ID" value="TYZ22913.1"/>
    <property type="molecule type" value="Genomic_DNA"/>
</dbReference>
<dbReference type="OrthoDB" id="1666120at2"/>
<keyword evidence="2" id="KW-1185">Reference proteome</keyword>